<dbReference type="Proteomes" id="UP000656548">
    <property type="component" value="Unassembled WGS sequence"/>
</dbReference>
<protein>
    <submittedName>
        <fullName evidence="3">Flp pilus assembly protein TadG</fullName>
    </submittedName>
</protein>
<dbReference type="Pfam" id="PF07811">
    <property type="entry name" value="TadE"/>
    <property type="match status" value="1"/>
</dbReference>
<gene>
    <name evidence="3" type="ORF">H4W30_006563</name>
</gene>
<evidence type="ECO:0000256" key="1">
    <source>
        <dbReference type="SAM" id="MobiDB-lite"/>
    </source>
</evidence>
<sequence>MTTMPRRPSRPRTPNMRERPHRTCAQAALRRLRTDQRGAGTVELVIATPLLLLLILLIAQFALYMHATHIAQAAASEALSAARVYGGSSAAGNTEGQRILTQLGSGPLQGTSVNVQRGPTQASVTVTGTVINVIPFATFTVHAEAVGPVEKFTPPTGTGTVSP</sequence>
<organism evidence="3 4">
    <name type="scientific">Amycolatopsis roodepoortensis</name>
    <dbReference type="NCBI Taxonomy" id="700274"/>
    <lineage>
        <taxon>Bacteria</taxon>
        <taxon>Bacillati</taxon>
        <taxon>Actinomycetota</taxon>
        <taxon>Actinomycetes</taxon>
        <taxon>Pseudonocardiales</taxon>
        <taxon>Pseudonocardiaceae</taxon>
        <taxon>Amycolatopsis</taxon>
    </lineage>
</organism>
<feature type="region of interest" description="Disordered" evidence="1">
    <location>
        <begin position="1"/>
        <end position="20"/>
    </location>
</feature>
<accession>A0ABR9LFN5</accession>
<reference evidence="3 4" key="1">
    <citation type="submission" date="2020-10" db="EMBL/GenBank/DDBJ databases">
        <title>Sequencing the genomes of 1000 actinobacteria strains.</title>
        <authorList>
            <person name="Klenk H.-P."/>
        </authorList>
    </citation>
    <scope>NUCLEOTIDE SEQUENCE [LARGE SCALE GENOMIC DNA]</scope>
    <source>
        <strain evidence="3 4">DSM 46661</strain>
    </source>
</reference>
<evidence type="ECO:0000313" key="3">
    <source>
        <dbReference type="EMBL" id="MBE1579503.1"/>
    </source>
</evidence>
<dbReference type="InterPro" id="IPR012495">
    <property type="entry name" value="TadE-like_dom"/>
</dbReference>
<name>A0ABR9LFN5_9PSEU</name>
<feature type="domain" description="TadE-like" evidence="2">
    <location>
        <begin position="38"/>
        <end position="78"/>
    </location>
</feature>
<evidence type="ECO:0000259" key="2">
    <source>
        <dbReference type="Pfam" id="PF07811"/>
    </source>
</evidence>
<evidence type="ECO:0000313" key="4">
    <source>
        <dbReference type="Proteomes" id="UP000656548"/>
    </source>
</evidence>
<dbReference type="EMBL" id="JADBEJ010000005">
    <property type="protein sequence ID" value="MBE1579503.1"/>
    <property type="molecule type" value="Genomic_DNA"/>
</dbReference>
<proteinExistence type="predicted"/>
<keyword evidence="4" id="KW-1185">Reference proteome</keyword>
<comment type="caution">
    <text evidence="3">The sequence shown here is derived from an EMBL/GenBank/DDBJ whole genome shotgun (WGS) entry which is preliminary data.</text>
</comment>